<feature type="domain" description="Methyltransferase type 12" evidence="1">
    <location>
        <begin position="76"/>
        <end position="174"/>
    </location>
</feature>
<comment type="caution">
    <text evidence="2">The sequence shown here is derived from an EMBL/GenBank/DDBJ whole genome shotgun (WGS) entry which is preliminary data.</text>
</comment>
<evidence type="ECO:0000313" key="3">
    <source>
        <dbReference type="Proteomes" id="UP000050668"/>
    </source>
</evidence>
<dbReference type="EMBL" id="LGRV01000007">
    <property type="protein sequence ID" value="KOS66605.1"/>
    <property type="molecule type" value="Genomic_DNA"/>
</dbReference>
<dbReference type="RefSeq" id="WP_053585299.1">
    <property type="nucleotide sequence ID" value="NZ_LGRV01000007.1"/>
</dbReference>
<dbReference type="PANTHER" id="PTHR43861">
    <property type="entry name" value="TRANS-ACONITATE 2-METHYLTRANSFERASE-RELATED"/>
    <property type="match status" value="1"/>
</dbReference>
<dbReference type="InterPro" id="IPR013217">
    <property type="entry name" value="Methyltransf_12"/>
</dbReference>
<sequence length="300" mass="34991">MIEEIGKVKLNLNYYSGQDLYSDGDIENELLEIVKNNQDYNEILENDSRWPILYHLSKDRGNIIEWYPFDKNSKVLEIGAGCGAITSTLAKLTGHVTCVELSKRRSLINSYRNQDCDNVEIIVGDFNQIEFEHKFDYITLIGVLEYAPSFSESNKPFHELLTYVKSLLKPNGKLFIAIENRFGLKYWAGAREDHTGKFFDSLEGYYDSNRVRTFSKNELLNILKDVGLEKSKFYYPIPDYKLPYQIFSDTRLPQIGELRNLIHNFDQDRVQLFNEEKIFDTLIENEKFGFFANSFLVISE</sequence>
<evidence type="ECO:0000259" key="1">
    <source>
        <dbReference type="Pfam" id="PF08242"/>
    </source>
</evidence>
<name>A0ABR5JX76_9BACI</name>
<dbReference type="SUPFAM" id="SSF53335">
    <property type="entry name" value="S-adenosyl-L-methionine-dependent methyltransferases"/>
    <property type="match status" value="1"/>
</dbReference>
<dbReference type="GO" id="GO:0032259">
    <property type="term" value="P:methylation"/>
    <property type="evidence" value="ECO:0007669"/>
    <property type="project" value="UniProtKB-KW"/>
</dbReference>
<keyword evidence="3" id="KW-1185">Reference proteome</keyword>
<reference evidence="3" key="1">
    <citation type="submission" date="2015-07" db="EMBL/GenBank/DDBJ databases">
        <title>Fjat-14205 dsm 2895.</title>
        <authorList>
            <person name="Liu B."/>
            <person name="Wang J."/>
            <person name="Zhu Y."/>
            <person name="Liu G."/>
            <person name="Chen Q."/>
            <person name="Chen Z."/>
            <person name="Lan J."/>
            <person name="Che J."/>
            <person name="Ge C."/>
            <person name="Shi H."/>
            <person name="Pan Z."/>
            <person name="Liu X."/>
        </authorList>
    </citation>
    <scope>NUCLEOTIDE SEQUENCE [LARGE SCALE GENOMIC DNA]</scope>
    <source>
        <strain evidence="3">DSM 25560</strain>
    </source>
</reference>
<protein>
    <submittedName>
        <fullName evidence="2">Methyltransferase type 12</fullName>
    </submittedName>
</protein>
<keyword evidence="2" id="KW-0808">Transferase</keyword>
<gene>
    <name evidence="2" type="ORF">AEA09_17865</name>
</gene>
<dbReference type="InterPro" id="IPR029063">
    <property type="entry name" value="SAM-dependent_MTases_sf"/>
</dbReference>
<accession>A0ABR5JX76</accession>
<keyword evidence="2" id="KW-0489">Methyltransferase</keyword>
<dbReference type="GO" id="GO:0008168">
    <property type="term" value="F:methyltransferase activity"/>
    <property type="evidence" value="ECO:0007669"/>
    <property type="project" value="UniProtKB-KW"/>
</dbReference>
<proteinExistence type="predicted"/>
<dbReference type="Gene3D" id="3.40.50.150">
    <property type="entry name" value="Vaccinia Virus protein VP39"/>
    <property type="match status" value="1"/>
</dbReference>
<dbReference type="CDD" id="cd02440">
    <property type="entry name" value="AdoMet_MTases"/>
    <property type="match status" value="1"/>
</dbReference>
<evidence type="ECO:0000313" key="2">
    <source>
        <dbReference type="EMBL" id="KOS66605.1"/>
    </source>
</evidence>
<dbReference type="Pfam" id="PF08242">
    <property type="entry name" value="Methyltransf_12"/>
    <property type="match status" value="1"/>
</dbReference>
<dbReference type="Proteomes" id="UP000050668">
    <property type="component" value="Unassembled WGS sequence"/>
</dbReference>
<organism evidence="2 3">
    <name type="scientific">Lysinibacillus contaminans</name>
    <dbReference type="NCBI Taxonomy" id="1293441"/>
    <lineage>
        <taxon>Bacteria</taxon>
        <taxon>Bacillati</taxon>
        <taxon>Bacillota</taxon>
        <taxon>Bacilli</taxon>
        <taxon>Bacillales</taxon>
        <taxon>Bacillaceae</taxon>
        <taxon>Lysinibacillus</taxon>
    </lineage>
</organism>